<keyword evidence="3" id="KW-1185">Reference proteome</keyword>
<proteinExistence type="predicted"/>
<evidence type="ECO:0000256" key="1">
    <source>
        <dbReference type="SAM" id="SignalP"/>
    </source>
</evidence>
<reference evidence="3" key="1">
    <citation type="submission" date="2014-06" db="EMBL/GenBank/DDBJ databases">
        <authorList>
            <person name="Berkman P.J."/>
        </authorList>
    </citation>
    <scope>NUCLEOTIDE SEQUENCE [LARGE SCALE GENOMIC DNA]</scope>
</reference>
<evidence type="ECO:0000313" key="2">
    <source>
        <dbReference type="EMBL" id="CDW96105.1"/>
    </source>
</evidence>
<keyword evidence="1" id="KW-0732">Signal</keyword>
<evidence type="ECO:0000313" key="3">
    <source>
        <dbReference type="Proteomes" id="UP000242770"/>
    </source>
</evidence>
<dbReference type="Proteomes" id="UP000242770">
    <property type="component" value="Unassembled WGS sequence"/>
</dbReference>
<feature type="signal peptide" evidence="1">
    <location>
        <begin position="1"/>
        <end position="17"/>
    </location>
</feature>
<name>A0A0F7S6H6_9BASI</name>
<organism evidence="2 3">
    <name type="scientific">Sporisorium scitamineum</name>
    <dbReference type="NCBI Taxonomy" id="49012"/>
    <lineage>
        <taxon>Eukaryota</taxon>
        <taxon>Fungi</taxon>
        <taxon>Dikarya</taxon>
        <taxon>Basidiomycota</taxon>
        <taxon>Ustilaginomycotina</taxon>
        <taxon>Ustilaginomycetes</taxon>
        <taxon>Ustilaginales</taxon>
        <taxon>Ustilaginaceae</taxon>
        <taxon>Sporisorium</taxon>
    </lineage>
</organism>
<protein>
    <submittedName>
        <fullName evidence="2">Uncharacterized protein</fullName>
    </submittedName>
</protein>
<feature type="non-terminal residue" evidence="2">
    <location>
        <position position="1"/>
    </location>
</feature>
<gene>
    <name evidence="2" type="primary">SSCI09990.1</name>
</gene>
<feature type="chain" id="PRO_5002522076" evidence="1">
    <location>
        <begin position="18"/>
        <end position="186"/>
    </location>
</feature>
<dbReference type="AlphaFoldDB" id="A0A0F7S6H6"/>
<dbReference type="EMBL" id="CCFA01000524">
    <property type="protein sequence ID" value="CDW96105.1"/>
    <property type="molecule type" value="Genomic_DNA"/>
</dbReference>
<accession>A0A0F7S6H6</accession>
<sequence length="186" mass="20655">WILNILLTVWAGVITRAVEESPCPSSGDYYATGTADLDERGTAERLERVLASLERRGATVHVSISNVLFTFAARALLDTTYAMRDRRASAAWQSRLQAFLYGPLGSHDTDLDKRPPLQQVRRSYSHHSLCIVARLHMLLFHWLVSTGLVLTVDALRTTNTTSTNHCRCGLLASEQQSRALELATCA</sequence>